<organism evidence="2 3">
    <name type="scientific">Sphingomonas telluris</name>
    <dbReference type="NCBI Taxonomy" id="2907998"/>
    <lineage>
        <taxon>Bacteria</taxon>
        <taxon>Pseudomonadati</taxon>
        <taxon>Pseudomonadota</taxon>
        <taxon>Alphaproteobacteria</taxon>
        <taxon>Sphingomonadales</taxon>
        <taxon>Sphingomonadaceae</taxon>
        <taxon>Sphingomonas</taxon>
    </lineage>
</organism>
<evidence type="ECO:0008006" key="4">
    <source>
        <dbReference type="Google" id="ProtNLM"/>
    </source>
</evidence>
<proteinExistence type="predicted"/>
<evidence type="ECO:0000313" key="2">
    <source>
        <dbReference type="EMBL" id="MCH8615467.1"/>
    </source>
</evidence>
<feature type="compositionally biased region" description="Acidic residues" evidence="1">
    <location>
        <begin position="10"/>
        <end position="29"/>
    </location>
</feature>
<dbReference type="Proteomes" id="UP001203058">
    <property type="component" value="Unassembled WGS sequence"/>
</dbReference>
<name>A0ABS9VM08_9SPHN</name>
<sequence length="188" mass="19462">MGDNRSDLPEGTDEIIDTDATEILPEDVDTTTSGASTGTPPTVSADTRRPTADAATGSAPDLRQRLRDGGEKLSSQAGERARGLVTQGLERSAEALSNVSRLVGDTAAGLDERLGEEYGEYARRAAAAIENTANSLASKDSDELIEDTRNFVRNSPGVAIAGAAIVGFAVARLLKSGLGGRDGDDDEA</sequence>
<feature type="compositionally biased region" description="Basic and acidic residues" evidence="1">
    <location>
        <begin position="62"/>
        <end position="71"/>
    </location>
</feature>
<gene>
    <name evidence="2" type="ORF">LZ016_05050</name>
</gene>
<dbReference type="EMBL" id="JAKZHW010000001">
    <property type="protein sequence ID" value="MCH8615467.1"/>
    <property type="molecule type" value="Genomic_DNA"/>
</dbReference>
<feature type="compositionally biased region" description="Low complexity" evidence="1">
    <location>
        <begin position="30"/>
        <end position="45"/>
    </location>
</feature>
<reference evidence="2 3" key="1">
    <citation type="submission" date="2022-03" db="EMBL/GenBank/DDBJ databases">
        <authorList>
            <person name="Jo J.-H."/>
            <person name="Im W.-T."/>
        </authorList>
    </citation>
    <scope>NUCLEOTIDE SEQUENCE [LARGE SCALE GENOMIC DNA]</scope>
    <source>
        <strain evidence="2 3">SM33</strain>
    </source>
</reference>
<feature type="region of interest" description="Disordered" evidence="1">
    <location>
        <begin position="1"/>
        <end position="86"/>
    </location>
</feature>
<keyword evidence="3" id="KW-1185">Reference proteome</keyword>
<comment type="caution">
    <text evidence="2">The sequence shown here is derived from an EMBL/GenBank/DDBJ whole genome shotgun (WGS) entry which is preliminary data.</text>
</comment>
<evidence type="ECO:0000256" key="1">
    <source>
        <dbReference type="SAM" id="MobiDB-lite"/>
    </source>
</evidence>
<dbReference type="RefSeq" id="WP_241446250.1">
    <property type="nucleotide sequence ID" value="NZ_JAKZHW010000001.1"/>
</dbReference>
<evidence type="ECO:0000313" key="3">
    <source>
        <dbReference type="Proteomes" id="UP001203058"/>
    </source>
</evidence>
<accession>A0ABS9VM08</accession>
<protein>
    <recommendedName>
        <fullName evidence="4">DUF883 domain-containing protein</fullName>
    </recommendedName>
</protein>